<dbReference type="AlphaFoldDB" id="A0A3L6Q8Z5"/>
<protein>
    <submittedName>
        <fullName evidence="2">Uncharacterized protein</fullName>
    </submittedName>
</protein>
<evidence type="ECO:0000256" key="1">
    <source>
        <dbReference type="SAM" id="MobiDB-lite"/>
    </source>
</evidence>
<feature type="compositionally biased region" description="Polar residues" evidence="1">
    <location>
        <begin position="297"/>
        <end position="335"/>
    </location>
</feature>
<dbReference type="EMBL" id="PQIB02000013">
    <property type="protein sequence ID" value="RLM75079.1"/>
    <property type="molecule type" value="Genomic_DNA"/>
</dbReference>
<accession>A0A3L6Q8Z5</accession>
<name>A0A3L6Q8Z5_PANMI</name>
<dbReference type="STRING" id="4540.A0A3L6Q8Z5"/>
<gene>
    <name evidence="2" type="ORF">C2845_PM15G06460</name>
</gene>
<evidence type="ECO:0000313" key="2">
    <source>
        <dbReference type="EMBL" id="RLM75079.1"/>
    </source>
</evidence>
<feature type="region of interest" description="Disordered" evidence="1">
    <location>
        <begin position="104"/>
        <end position="239"/>
    </location>
</feature>
<comment type="caution">
    <text evidence="2">The sequence shown here is derived from an EMBL/GenBank/DDBJ whole genome shotgun (WGS) entry which is preliminary data.</text>
</comment>
<evidence type="ECO:0000313" key="3">
    <source>
        <dbReference type="Proteomes" id="UP000275267"/>
    </source>
</evidence>
<sequence length="501" mass="55617">MARRRNGASPSRIIKLYKHMSEEQCKMIVYADSLVVQNLEIPTTKPRITAWTRNLLHQIIKQDTNRDGSFGKLKKKRKICEAVKKVLAGFTEVLGTFIQEMVAAEDSAEPSVRRSKRSRIEKKYDDEEEIEEDSEYEAEEEDYDDSSDECSLDPEDESEEEEDQDDNEASPEDKAKHEHEYQGGNKLGNADRRRSRLMLRQSPTKAVDVVKNVDEDCNPREKSPATSASVAKDDGSPWSLDSLPLDVLEEWEAKAIEMHNNAKGKLKIGIQDTPMSAVASSSKANVTVPSRIGSAQLLRTQPATASTPGPINEIPSSSKPNDIGSSRTASAQVLRTQPAAGSNPGAATEERAEGDSSVTPDYAPTPRRALKMAAELQSPYVEIAKKISFKCNNAVMMVYNVVCLCSGRPTRSCNRNAFIINYLFNYAILGDMVESVKPRGKLKNTIAEIGICVLNDKKTRSATRFVMPLYVSIFFPVLQKLVKEDEHSGALLFDCAKFAQQ</sequence>
<dbReference type="Proteomes" id="UP000275267">
    <property type="component" value="Unassembled WGS sequence"/>
</dbReference>
<feature type="compositionally biased region" description="Acidic residues" evidence="1">
    <location>
        <begin position="126"/>
        <end position="170"/>
    </location>
</feature>
<feature type="region of interest" description="Disordered" evidence="1">
    <location>
        <begin position="281"/>
        <end position="364"/>
    </location>
</feature>
<feature type="compositionally biased region" description="Basic and acidic residues" evidence="1">
    <location>
        <begin position="171"/>
        <end position="181"/>
    </location>
</feature>
<reference evidence="3" key="1">
    <citation type="journal article" date="2019" name="Nat. Commun.">
        <title>The genome of broomcorn millet.</title>
        <authorList>
            <person name="Zou C."/>
            <person name="Miki D."/>
            <person name="Li D."/>
            <person name="Tang Q."/>
            <person name="Xiao L."/>
            <person name="Rajput S."/>
            <person name="Deng P."/>
            <person name="Jia W."/>
            <person name="Huang R."/>
            <person name="Zhang M."/>
            <person name="Sun Y."/>
            <person name="Hu J."/>
            <person name="Fu X."/>
            <person name="Schnable P.S."/>
            <person name="Li F."/>
            <person name="Zhang H."/>
            <person name="Feng B."/>
            <person name="Zhu X."/>
            <person name="Liu R."/>
            <person name="Schnable J.C."/>
            <person name="Zhu J.-K."/>
            <person name="Zhang H."/>
        </authorList>
    </citation>
    <scope>NUCLEOTIDE SEQUENCE [LARGE SCALE GENOMIC DNA]</scope>
</reference>
<feature type="compositionally biased region" description="Basic and acidic residues" evidence="1">
    <location>
        <begin position="211"/>
        <end position="223"/>
    </location>
</feature>
<proteinExistence type="predicted"/>
<keyword evidence="3" id="KW-1185">Reference proteome</keyword>
<dbReference type="OrthoDB" id="10516542at2759"/>
<organism evidence="2 3">
    <name type="scientific">Panicum miliaceum</name>
    <name type="common">Proso millet</name>
    <name type="synonym">Broomcorn millet</name>
    <dbReference type="NCBI Taxonomy" id="4540"/>
    <lineage>
        <taxon>Eukaryota</taxon>
        <taxon>Viridiplantae</taxon>
        <taxon>Streptophyta</taxon>
        <taxon>Embryophyta</taxon>
        <taxon>Tracheophyta</taxon>
        <taxon>Spermatophyta</taxon>
        <taxon>Magnoliopsida</taxon>
        <taxon>Liliopsida</taxon>
        <taxon>Poales</taxon>
        <taxon>Poaceae</taxon>
        <taxon>PACMAD clade</taxon>
        <taxon>Panicoideae</taxon>
        <taxon>Panicodae</taxon>
        <taxon>Paniceae</taxon>
        <taxon>Panicinae</taxon>
        <taxon>Panicum</taxon>
        <taxon>Panicum sect. Panicum</taxon>
    </lineage>
</organism>